<feature type="transmembrane region" description="Helical" evidence="1">
    <location>
        <begin position="49"/>
        <end position="72"/>
    </location>
</feature>
<gene>
    <name evidence="2" type="ORF">SDC9_191194</name>
</gene>
<dbReference type="EMBL" id="VSSQ01102148">
    <property type="protein sequence ID" value="MPN43634.1"/>
    <property type="molecule type" value="Genomic_DNA"/>
</dbReference>
<keyword evidence="1" id="KW-0472">Membrane</keyword>
<dbReference type="AlphaFoldDB" id="A0A645I5D9"/>
<evidence type="ECO:0000313" key="2">
    <source>
        <dbReference type="EMBL" id="MPN43634.1"/>
    </source>
</evidence>
<protein>
    <submittedName>
        <fullName evidence="2">Uncharacterized protein</fullName>
    </submittedName>
</protein>
<feature type="transmembrane region" description="Helical" evidence="1">
    <location>
        <begin position="21"/>
        <end position="43"/>
    </location>
</feature>
<keyword evidence="1" id="KW-0812">Transmembrane</keyword>
<proteinExistence type="predicted"/>
<keyword evidence="1" id="KW-1133">Transmembrane helix</keyword>
<comment type="caution">
    <text evidence="2">The sequence shown here is derived from an EMBL/GenBank/DDBJ whole genome shotgun (WGS) entry which is preliminary data.</text>
</comment>
<organism evidence="2">
    <name type="scientific">bioreactor metagenome</name>
    <dbReference type="NCBI Taxonomy" id="1076179"/>
    <lineage>
        <taxon>unclassified sequences</taxon>
        <taxon>metagenomes</taxon>
        <taxon>ecological metagenomes</taxon>
    </lineage>
</organism>
<accession>A0A645I5D9</accession>
<name>A0A645I5D9_9ZZZZ</name>
<reference evidence="2" key="1">
    <citation type="submission" date="2019-08" db="EMBL/GenBank/DDBJ databases">
        <authorList>
            <person name="Kucharzyk K."/>
            <person name="Murdoch R.W."/>
            <person name="Higgins S."/>
            <person name="Loffler F."/>
        </authorList>
    </citation>
    <scope>NUCLEOTIDE SEQUENCE</scope>
</reference>
<sequence>MVKQSVLHWKISVPIFKNSVILGQLAIAIGVPFGIVGLFIGIVSNGSVYTLYAFALILALFLLTWLFIMALYGGRYMAEFILDDKGVCCKTQEKQAKTNRLLNSITVVLGVLSGKPAVAGAGMLAQARQETRLPWSRIRKASFRPASHTILLQGGCTEKIAVFCTKKNYDQVAGFVLGKIRTVA</sequence>
<evidence type="ECO:0000256" key="1">
    <source>
        <dbReference type="SAM" id="Phobius"/>
    </source>
</evidence>